<reference evidence="1 2" key="1">
    <citation type="journal article" date="2018" name="PLoS Genet.">
        <title>Population sequencing reveals clonal diversity and ancestral inbreeding in the grapevine cultivar Chardonnay.</title>
        <authorList>
            <person name="Roach M.J."/>
            <person name="Johnson D.L."/>
            <person name="Bohlmann J."/>
            <person name="van Vuuren H.J."/>
            <person name="Jones S.J."/>
            <person name="Pretorius I.S."/>
            <person name="Schmidt S.A."/>
            <person name="Borneman A.R."/>
        </authorList>
    </citation>
    <scope>NUCLEOTIDE SEQUENCE [LARGE SCALE GENOMIC DNA]</scope>
    <source>
        <strain evidence="2">cv. Chardonnay</strain>
        <tissue evidence="1">Leaf</tissue>
    </source>
</reference>
<proteinExistence type="predicted"/>
<gene>
    <name evidence="1" type="ORF">CK203_109699</name>
</gene>
<sequence length="142" mass="15114">MAVSGLLPHIHSFPSTYQPLRVAFRSPKSPFPNGGFATRLTVKAEAKAKAKAEAKAKAKAKTKTKTTSTATATSVFEDIHTVNIADDVTQGGLFSVLSVEDGILENGDGYLLSVFPHFLANQTKGFCVLGVRDGFGSWVLKS</sequence>
<dbReference type="Proteomes" id="UP000288805">
    <property type="component" value="Unassembled WGS sequence"/>
</dbReference>
<protein>
    <submittedName>
        <fullName evidence="1">Uncharacterized protein</fullName>
    </submittedName>
</protein>
<dbReference type="EMBL" id="QGNW01002354">
    <property type="protein sequence ID" value="RVW20574.1"/>
    <property type="molecule type" value="Genomic_DNA"/>
</dbReference>
<dbReference type="AlphaFoldDB" id="A0A438CBE9"/>
<evidence type="ECO:0000313" key="2">
    <source>
        <dbReference type="Proteomes" id="UP000288805"/>
    </source>
</evidence>
<evidence type="ECO:0000313" key="1">
    <source>
        <dbReference type="EMBL" id="RVW20574.1"/>
    </source>
</evidence>
<accession>A0A438CBE9</accession>
<organism evidence="1 2">
    <name type="scientific">Vitis vinifera</name>
    <name type="common">Grape</name>
    <dbReference type="NCBI Taxonomy" id="29760"/>
    <lineage>
        <taxon>Eukaryota</taxon>
        <taxon>Viridiplantae</taxon>
        <taxon>Streptophyta</taxon>
        <taxon>Embryophyta</taxon>
        <taxon>Tracheophyta</taxon>
        <taxon>Spermatophyta</taxon>
        <taxon>Magnoliopsida</taxon>
        <taxon>eudicotyledons</taxon>
        <taxon>Gunneridae</taxon>
        <taxon>Pentapetalae</taxon>
        <taxon>rosids</taxon>
        <taxon>Vitales</taxon>
        <taxon>Vitaceae</taxon>
        <taxon>Viteae</taxon>
        <taxon>Vitis</taxon>
    </lineage>
</organism>
<comment type="caution">
    <text evidence="1">The sequence shown here is derived from an EMBL/GenBank/DDBJ whole genome shotgun (WGS) entry which is preliminary data.</text>
</comment>
<name>A0A438CBE9_VITVI</name>